<evidence type="ECO:0000256" key="10">
    <source>
        <dbReference type="ARBA" id="ARBA00030554"/>
    </source>
</evidence>
<dbReference type="SUPFAM" id="SSF111278">
    <property type="entry name" value="SSo0622-like"/>
    <property type="match status" value="1"/>
</dbReference>
<keyword evidence="5" id="KW-0489">Methyltransferase</keyword>
<feature type="compositionally biased region" description="Basic and acidic residues" evidence="12">
    <location>
        <begin position="243"/>
        <end position="252"/>
    </location>
</feature>
<dbReference type="Gene3D" id="3.30.1960.10">
    <property type="entry name" value="tRNA wybutosine-synthesizing-like"/>
    <property type="match status" value="1"/>
</dbReference>
<dbReference type="InterPro" id="IPR003827">
    <property type="entry name" value="tRNA_yW-synthesising"/>
</dbReference>
<organism evidence="14 15">
    <name type="scientific">Brachionus plicatilis</name>
    <name type="common">Marine rotifer</name>
    <name type="synonym">Brachionus muelleri</name>
    <dbReference type="NCBI Taxonomy" id="10195"/>
    <lineage>
        <taxon>Eukaryota</taxon>
        <taxon>Metazoa</taxon>
        <taxon>Spiralia</taxon>
        <taxon>Gnathifera</taxon>
        <taxon>Rotifera</taxon>
        <taxon>Eurotatoria</taxon>
        <taxon>Monogononta</taxon>
        <taxon>Pseudotrocha</taxon>
        <taxon>Ploima</taxon>
        <taxon>Brachionidae</taxon>
        <taxon>Brachionus</taxon>
    </lineage>
</organism>
<evidence type="ECO:0000313" key="14">
    <source>
        <dbReference type="EMBL" id="RNA25370.1"/>
    </source>
</evidence>
<dbReference type="GO" id="GO:0032259">
    <property type="term" value="P:methylation"/>
    <property type="evidence" value="ECO:0007669"/>
    <property type="project" value="UniProtKB-KW"/>
</dbReference>
<accession>A0A3M7RPP1</accession>
<name>A0A3M7RPP1_BRAPC</name>
<protein>
    <recommendedName>
        <fullName evidence="4">tRNA wybutosine-synthesizing protein 3 homolog</fullName>
        <ecNumber evidence="3">2.1.1.282</ecNumber>
    </recommendedName>
    <alternativeName>
        <fullName evidence="10">tRNA(Phe) 7-((3-amino-3-carboxypropyl)-4-demethylwyosine(37)-N(4))-methyltransferase</fullName>
    </alternativeName>
</protein>
<evidence type="ECO:0000256" key="3">
    <source>
        <dbReference type="ARBA" id="ARBA00012750"/>
    </source>
</evidence>
<gene>
    <name evidence="14" type="ORF">BpHYR1_029500</name>
</gene>
<dbReference type="PANTHER" id="PTHR48418">
    <property type="entry name" value="TRNA WYBUTOSINE-SYNTHESIZING PROTEIN 3"/>
    <property type="match status" value="1"/>
</dbReference>
<feature type="compositionally biased region" description="Acidic residues" evidence="12">
    <location>
        <begin position="253"/>
        <end position="262"/>
    </location>
</feature>
<keyword evidence="8" id="KW-0819">tRNA processing</keyword>
<dbReference type="EC" id="2.1.1.282" evidence="3"/>
<dbReference type="STRING" id="10195.A0A3M7RPP1"/>
<dbReference type="GO" id="GO:0008168">
    <property type="term" value="F:methyltransferase activity"/>
    <property type="evidence" value="ECO:0007669"/>
    <property type="project" value="UniProtKB-KW"/>
</dbReference>
<dbReference type="InterPro" id="IPR036602">
    <property type="entry name" value="tRNA_yW-synthesising-like_sf"/>
</dbReference>
<reference evidence="14 15" key="1">
    <citation type="journal article" date="2018" name="Sci. Rep.">
        <title>Genomic signatures of local adaptation to the degree of environmental predictability in rotifers.</title>
        <authorList>
            <person name="Franch-Gras L."/>
            <person name="Hahn C."/>
            <person name="Garcia-Roger E.M."/>
            <person name="Carmona M.J."/>
            <person name="Serra M."/>
            <person name="Gomez A."/>
        </authorList>
    </citation>
    <scope>NUCLEOTIDE SEQUENCE [LARGE SCALE GENOMIC DNA]</scope>
    <source>
        <strain evidence="14">HYR1</strain>
    </source>
</reference>
<feature type="region of interest" description="Disordered" evidence="12">
    <location>
        <begin position="243"/>
        <end position="262"/>
    </location>
</feature>
<dbReference type="AlphaFoldDB" id="A0A3M7RPP1"/>
<comment type="catalytic activity">
    <reaction evidence="11">
        <text>4-demethyl-7-[(3S)-3-amino-3-carboxypropyl]wyosine(37) in tRNA(Phe) + S-adenosyl-L-methionine = 7-[(3S)-3-amino-3-carboxypropyl]wyosine(37) in tRNA(Phe) + S-adenosyl-L-homocysteine + H(+)</text>
        <dbReference type="Rhea" id="RHEA:36635"/>
        <dbReference type="Rhea" id="RHEA-COMP:10378"/>
        <dbReference type="Rhea" id="RHEA-COMP:10379"/>
        <dbReference type="ChEBI" id="CHEBI:15378"/>
        <dbReference type="ChEBI" id="CHEBI:57856"/>
        <dbReference type="ChEBI" id="CHEBI:59789"/>
        <dbReference type="ChEBI" id="CHEBI:73543"/>
        <dbReference type="ChEBI" id="CHEBI:73550"/>
        <dbReference type="EC" id="2.1.1.282"/>
    </reaction>
</comment>
<dbReference type="OrthoDB" id="263283at2759"/>
<keyword evidence="15" id="KW-1185">Reference proteome</keyword>
<dbReference type="Proteomes" id="UP000276133">
    <property type="component" value="Unassembled WGS sequence"/>
</dbReference>
<evidence type="ECO:0000256" key="4">
    <source>
        <dbReference type="ARBA" id="ARBA00016536"/>
    </source>
</evidence>
<evidence type="ECO:0000256" key="2">
    <source>
        <dbReference type="ARBA" id="ARBA00008569"/>
    </source>
</evidence>
<proteinExistence type="inferred from homology"/>
<evidence type="ECO:0000259" key="13">
    <source>
        <dbReference type="Pfam" id="PF02676"/>
    </source>
</evidence>
<dbReference type="GO" id="GO:0008033">
    <property type="term" value="P:tRNA processing"/>
    <property type="evidence" value="ECO:0007669"/>
    <property type="project" value="UniProtKB-KW"/>
</dbReference>
<comment type="caution">
    <text evidence="14">The sequence shown here is derived from an EMBL/GenBank/DDBJ whole genome shotgun (WGS) entry which is preliminary data.</text>
</comment>
<dbReference type="Pfam" id="PF02676">
    <property type="entry name" value="TYW3"/>
    <property type="match status" value="1"/>
</dbReference>
<evidence type="ECO:0000256" key="12">
    <source>
        <dbReference type="SAM" id="MobiDB-lite"/>
    </source>
</evidence>
<evidence type="ECO:0000256" key="5">
    <source>
        <dbReference type="ARBA" id="ARBA00022603"/>
    </source>
</evidence>
<evidence type="ECO:0000256" key="7">
    <source>
        <dbReference type="ARBA" id="ARBA00022691"/>
    </source>
</evidence>
<comment type="pathway">
    <text evidence="1">tRNA modification; wybutosine-tRNA(Phe) biosynthesis.</text>
</comment>
<evidence type="ECO:0000313" key="15">
    <source>
        <dbReference type="Proteomes" id="UP000276133"/>
    </source>
</evidence>
<comment type="function">
    <text evidence="9">Probable S-adenosyl-L-methionine-dependent methyltransferase that acts as a component of the wybutosine biosynthesis pathway. Wybutosine is a hyper modified guanosine with a tricyclic base found at the 3'-position adjacent to the anticodon of eukaryotic phenylalanine tRNA.</text>
</comment>
<evidence type="ECO:0000256" key="8">
    <source>
        <dbReference type="ARBA" id="ARBA00022694"/>
    </source>
</evidence>
<comment type="similarity">
    <text evidence="2">Belongs to the TYW3 family.</text>
</comment>
<evidence type="ECO:0000256" key="1">
    <source>
        <dbReference type="ARBA" id="ARBA00004797"/>
    </source>
</evidence>
<keyword evidence="6" id="KW-0808">Transferase</keyword>
<evidence type="ECO:0000256" key="9">
    <source>
        <dbReference type="ARBA" id="ARBA00025378"/>
    </source>
</evidence>
<dbReference type="UniPathway" id="UPA00375"/>
<evidence type="ECO:0000256" key="6">
    <source>
        <dbReference type="ARBA" id="ARBA00022679"/>
    </source>
</evidence>
<feature type="domain" description="tRNA wybutosine-synthesizing protein" evidence="13">
    <location>
        <begin position="18"/>
        <end position="201"/>
    </location>
</feature>
<dbReference type="PANTHER" id="PTHR48418:SF1">
    <property type="entry name" value="TRNA WYBUTOSINE-SYNTHESIZING PROTEIN 3"/>
    <property type="match status" value="1"/>
</dbReference>
<sequence>MESKLNLGNFSNLFDNLKSQQLNNVDASRKSSFDAHIQSLCDKINKSQNYFTTSSCSGRFMAFSQVDEKLVKKNCQWIYVSHDPLSEDDIENFIDRIINHKSPEISIKFEPFILHVCCRNLDAAKLMLEKAVASGYRNSGLSLGSSKIILAVRSTQNLEIPIVVGGNLLVDKKYLRCICGLVGEKFSENFERIDRFLTNIESCLDLNTQERPKSKKELKALERLNKKLMYDKLKSNGVLTRLDEKESGHESDNSFEEIENLF</sequence>
<dbReference type="EMBL" id="REGN01002934">
    <property type="protein sequence ID" value="RNA25370.1"/>
    <property type="molecule type" value="Genomic_DNA"/>
</dbReference>
<evidence type="ECO:0000256" key="11">
    <source>
        <dbReference type="ARBA" id="ARBA00049202"/>
    </source>
</evidence>
<keyword evidence="7" id="KW-0949">S-adenosyl-L-methionine</keyword>